<reference evidence="2 3" key="1">
    <citation type="submission" date="2015-10" db="EMBL/GenBank/DDBJ databases">
        <title>Metagenome-Assembled Genomes uncover a global brackish microbiome.</title>
        <authorList>
            <person name="Hugerth L.W."/>
            <person name="Larsson J."/>
            <person name="Alneberg J."/>
            <person name="Lindh M.V."/>
            <person name="Legrand C."/>
            <person name="Pinhassi J."/>
            <person name="Andersson A.F."/>
        </authorList>
    </citation>
    <scope>NUCLEOTIDE SEQUENCE [LARGE SCALE GENOMIC DNA]</scope>
    <source>
        <strain evidence="2">BACL15 MAG-120619-bin91</strain>
    </source>
</reference>
<dbReference type="InterPro" id="IPR024775">
    <property type="entry name" value="DinB-like"/>
</dbReference>
<dbReference type="EMBL" id="LIAM01000090">
    <property type="protein sequence ID" value="KRO35524.1"/>
    <property type="molecule type" value="Genomic_DNA"/>
</dbReference>
<evidence type="ECO:0000313" key="3">
    <source>
        <dbReference type="Proteomes" id="UP000053274"/>
    </source>
</evidence>
<accession>A0A0R2PC40</accession>
<name>A0A0R2PC40_9ACTN</name>
<gene>
    <name evidence="2" type="ORF">ABR54_02630</name>
</gene>
<dbReference type="Gene3D" id="1.20.120.450">
    <property type="entry name" value="dinb family like domain"/>
    <property type="match status" value="1"/>
</dbReference>
<dbReference type="SUPFAM" id="SSF109854">
    <property type="entry name" value="DinB/YfiT-like putative metalloenzymes"/>
    <property type="match status" value="1"/>
</dbReference>
<dbReference type="Pfam" id="PF12867">
    <property type="entry name" value="DinB_2"/>
    <property type="match status" value="1"/>
</dbReference>
<comment type="caution">
    <text evidence="2">The sequence shown here is derived from an EMBL/GenBank/DDBJ whole genome shotgun (WGS) entry which is preliminary data.</text>
</comment>
<organism evidence="2 3">
    <name type="scientific">Actinobacteria bacterium BACL15 MAG-120619-bin91</name>
    <dbReference type="NCBI Taxonomy" id="1655562"/>
    <lineage>
        <taxon>Bacteria</taxon>
        <taxon>Bacillati</taxon>
        <taxon>Actinomycetota</taxon>
        <taxon>Actinomycetes</taxon>
        <taxon>Actinomycetes incertae sedis</taxon>
        <taxon>ac1 cluster</taxon>
    </lineage>
</organism>
<sequence>MDHNQLLEKYHSSAISFVEEGKKISAEKLNLSKDGEWSAAFVIHHIADAEIQFGVRYANALCEDNPTIVPFDEEKFPTGLQYNKRSVSVSLDSLAASHAMNYEILKNASDADWSRISTHPQRGAVTLLQSVTLSANHIEGHIAQLQNAAI</sequence>
<dbReference type="AlphaFoldDB" id="A0A0R2PC40"/>
<protein>
    <recommendedName>
        <fullName evidence="1">DinB-like domain-containing protein</fullName>
    </recommendedName>
</protein>
<evidence type="ECO:0000259" key="1">
    <source>
        <dbReference type="Pfam" id="PF12867"/>
    </source>
</evidence>
<evidence type="ECO:0000313" key="2">
    <source>
        <dbReference type="EMBL" id="KRO35524.1"/>
    </source>
</evidence>
<dbReference type="Proteomes" id="UP000053274">
    <property type="component" value="Unassembled WGS sequence"/>
</dbReference>
<feature type="domain" description="DinB-like" evidence="1">
    <location>
        <begin position="23"/>
        <end position="145"/>
    </location>
</feature>
<proteinExistence type="predicted"/>
<dbReference type="InterPro" id="IPR034660">
    <property type="entry name" value="DinB/YfiT-like"/>
</dbReference>